<name>A0A1G1ZWK8_9BACT</name>
<dbReference type="AlphaFoldDB" id="A0A1G1ZWK8"/>
<dbReference type="Proteomes" id="UP000176611">
    <property type="component" value="Unassembled WGS sequence"/>
</dbReference>
<dbReference type="EMBL" id="MHJO01000027">
    <property type="protein sequence ID" value="OGY68865.1"/>
    <property type="molecule type" value="Genomic_DNA"/>
</dbReference>
<proteinExistence type="predicted"/>
<accession>A0A1G1ZWK8</accession>
<organism evidence="1 2">
    <name type="scientific">Candidatus Harrisonbacteria bacterium RIFOXYD1_FULL_40_9</name>
    <dbReference type="NCBI Taxonomy" id="1798412"/>
    <lineage>
        <taxon>Bacteria</taxon>
        <taxon>Candidatus Harrisoniibacteriota</taxon>
    </lineage>
</organism>
<evidence type="ECO:0000313" key="1">
    <source>
        <dbReference type="EMBL" id="OGY68865.1"/>
    </source>
</evidence>
<gene>
    <name evidence="1" type="ORF">A2586_02445</name>
</gene>
<reference evidence="1 2" key="1">
    <citation type="journal article" date="2016" name="Nat. Commun.">
        <title>Thousands of microbial genomes shed light on interconnected biogeochemical processes in an aquifer system.</title>
        <authorList>
            <person name="Anantharaman K."/>
            <person name="Brown C.T."/>
            <person name="Hug L.A."/>
            <person name="Sharon I."/>
            <person name="Castelle C.J."/>
            <person name="Probst A.J."/>
            <person name="Thomas B.C."/>
            <person name="Singh A."/>
            <person name="Wilkins M.J."/>
            <person name="Karaoz U."/>
            <person name="Brodie E.L."/>
            <person name="Williams K.H."/>
            <person name="Hubbard S.S."/>
            <person name="Banfield J.F."/>
        </authorList>
    </citation>
    <scope>NUCLEOTIDE SEQUENCE [LARGE SCALE GENOMIC DNA]</scope>
</reference>
<evidence type="ECO:0000313" key="2">
    <source>
        <dbReference type="Proteomes" id="UP000176611"/>
    </source>
</evidence>
<protein>
    <submittedName>
        <fullName evidence="1">Uncharacterized protein</fullName>
    </submittedName>
</protein>
<comment type="caution">
    <text evidence="1">The sequence shown here is derived from an EMBL/GenBank/DDBJ whole genome shotgun (WGS) entry which is preliminary data.</text>
</comment>
<sequence length="77" mass="8206">MDGWLLPQHVLEFQTASRGSAYLVFIPTCLELNLENVLPGVISRACFAGGALSSCVGKMNPHNISPHAVGQENALTI</sequence>